<evidence type="ECO:0000259" key="5">
    <source>
        <dbReference type="Pfam" id="PF04542"/>
    </source>
</evidence>
<evidence type="ECO:0000256" key="3">
    <source>
        <dbReference type="ARBA" id="ARBA00023125"/>
    </source>
</evidence>
<evidence type="ECO:0000256" key="2">
    <source>
        <dbReference type="ARBA" id="ARBA00023082"/>
    </source>
</evidence>
<reference evidence="6" key="1">
    <citation type="submission" date="2024-05" db="EMBL/GenBank/DDBJ databases">
        <title>Alkalihalobacillus sp. strain MEB203 novel alkaliphilic bacterium from Lonar Lake, India.</title>
        <authorList>
            <person name="Joshi A."/>
            <person name="Thite S."/>
            <person name="Mengade P."/>
        </authorList>
    </citation>
    <scope>NUCLEOTIDE SEQUENCE</scope>
    <source>
        <strain evidence="6">MEB 203</strain>
    </source>
</reference>
<keyword evidence="3" id="KW-0238">DNA-binding</keyword>
<dbReference type="SUPFAM" id="SSF88946">
    <property type="entry name" value="Sigma2 domain of RNA polymerase sigma factors"/>
    <property type="match status" value="1"/>
</dbReference>
<dbReference type="Proteomes" id="UP001148125">
    <property type="component" value="Unassembled WGS sequence"/>
</dbReference>
<accession>A0ABT5VMD1</accession>
<keyword evidence="4" id="KW-0804">Transcription</keyword>
<dbReference type="InterPro" id="IPR014284">
    <property type="entry name" value="RNA_pol_sigma-70_dom"/>
</dbReference>
<dbReference type="PANTHER" id="PTHR43133:SF8">
    <property type="entry name" value="RNA POLYMERASE SIGMA FACTOR HI_1459-RELATED"/>
    <property type="match status" value="1"/>
</dbReference>
<dbReference type="NCBIfam" id="TIGR02937">
    <property type="entry name" value="sigma70-ECF"/>
    <property type="match status" value="1"/>
</dbReference>
<evidence type="ECO:0000313" key="7">
    <source>
        <dbReference type="Proteomes" id="UP001148125"/>
    </source>
</evidence>
<dbReference type="PANTHER" id="PTHR43133">
    <property type="entry name" value="RNA POLYMERASE ECF-TYPE SIGMA FACTO"/>
    <property type="match status" value="1"/>
</dbReference>
<dbReference type="InterPro" id="IPR007627">
    <property type="entry name" value="RNA_pol_sigma70_r2"/>
</dbReference>
<evidence type="ECO:0000313" key="6">
    <source>
        <dbReference type="EMBL" id="MDE5415648.1"/>
    </source>
</evidence>
<keyword evidence="7" id="KW-1185">Reference proteome</keyword>
<feature type="domain" description="RNA polymerase sigma-70 region 2" evidence="5">
    <location>
        <begin position="16"/>
        <end position="81"/>
    </location>
</feature>
<dbReference type="RefSeq" id="WP_275120249.1">
    <property type="nucleotide sequence ID" value="NZ_JAOTPO010000018.1"/>
</dbReference>
<dbReference type="EMBL" id="JAOTPO010000018">
    <property type="protein sequence ID" value="MDE5415648.1"/>
    <property type="molecule type" value="Genomic_DNA"/>
</dbReference>
<organism evidence="6 7">
    <name type="scientific">Alkalihalobacterium chitinilyticum</name>
    <dbReference type="NCBI Taxonomy" id="2980103"/>
    <lineage>
        <taxon>Bacteria</taxon>
        <taxon>Bacillati</taxon>
        <taxon>Bacillota</taxon>
        <taxon>Bacilli</taxon>
        <taxon>Bacillales</taxon>
        <taxon>Bacillaceae</taxon>
        <taxon>Alkalihalobacterium</taxon>
    </lineage>
</organism>
<dbReference type="InterPro" id="IPR013325">
    <property type="entry name" value="RNA_pol_sigma_r2"/>
</dbReference>
<evidence type="ECO:0000256" key="1">
    <source>
        <dbReference type="ARBA" id="ARBA00023015"/>
    </source>
</evidence>
<name>A0ABT5VMD1_9BACI</name>
<protein>
    <submittedName>
        <fullName evidence="6">Sigma-70 family RNA polymerase sigma factor</fullName>
    </submittedName>
</protein>
<sequence>MKHEYEQSSEIIEMWYHTYSDDIYRYILMLTGDHELAKDLMHDTFLKAFKSVDTFQGRSSDKNWLYQIARNVTIDYKRKKSLFNMQLKLFSPWHQTLGVLIKSQR</sequence>
<gene>
    <name evidence="6" type="ORF">N7Z68_20070</name>
</gene>
<dbReference type="Gene3D" id="1.10.1740.10">
    <property type="match status" value="1"/>
</dbReference>
<proteinExistence type="predicted"/>
<evidence type="ECO:0000256" key="4">
    <source>
        <dbReference type="ARBA" id="ARBA00023163"/>
    </source>
</evidence>
<keyword evidence="2" id="KW-0731">Sigma factor</keyword>
<dbReference type="Pfam" id="PF04542">
    <property type="entry name" value="Sigma70_r2"/>
    <property type="match status" value="1"/>
</dbReference>
<keyword evidence="1" id="KW-0805">Transcription regulation</keyword>
<dbReference type="InterPro" id="IPR039425">
    <property type="entry name" value="RNA_pol_sigma-70-like"/>
</dbReference>
<comment type="caution">
    <text evidence="6">The sequence shown here is derived from an EMBL/GenBank/DDBJ whole genome shotgun (WGS) entry which is preliminary data.</text>
</comment>